<organism evidence="1">
    <name type="scientific">freshwater metagenome</name>
    <dbReference type="NCBI Taxonomy" id="449393"/>
    <lineage>
        <taxon>unclassified sequences</taxon>
        <taxon>metagenomes</taxon>
        <taxon>ecological metagenomes</taxon>
    </lineage>
</organism>
<protein>
    <submittedName>
        <fullName evidence="1">Unannotated protein</fullName>
    </submittedName>
</protein>
<dbReference type="EMBL" id="CAEZXR010000422">
    <property type="protein sequence ID" value="CAB4732611.1"/>
    <property type="molecule type" value="Genomic_DNA"/>
</dbReference>
<evidence type="ECO:0000313" key="1">
    <source>
        <dbReference type="EMBL" id="CAB4732611.1"/>
    </source>
</evidence>
<name>A0A6J6SCF8_9ZZZZ</name>
<gene>
    <name evidence="1" type="ORF">UFOPK2579_02671</name>
</gene>
<reference evidence="1" key="1">
    <citation type="submission" date="2020-05" db="EMBL/GenBank/DDBJ databases">
        <authorList>
            <person name="Chiriac C."/>
            <person name="Salcher M."/>
            <person name="Ghai R."/>
            <person name="Kavagutti S V."/>
        </authorList>
    </citation>
    <scope>NUCLEOTIDE SEQUENCE</scope>
</reference>
<proteinExistence type="predicted"/>
<sequence length="67" mass="7062">MAATTGRGNFSRRRRLAFTSSHMAKTSAAFSLPAALMSLRSPPAKKVFFALATTTPLMLASSAARSS</sequence>
<dbReference type="AlphaFoldDB" id="A0A6J6SCF8"/>
<accession>A0A6J6SCF8</accession>